<dbReference type="EMBL" id="KQ971354">
    <property type="protein sequence ID" value="EFA06083.1"/>
    <property type="molecule type" value="Genomic_DNA"/>
</dbReference>
<feature type="coiled-coil region" evidence="1">
    <location>
        <begin position="5"/>
        <end position="61"/>
    </location>
</feature>
<keyword evidence="4" id="KW-1185">Reference proteome</keyword>
<organism evidence="3 4">
    <name type="scientific">Tribolium castaneum</name>
    <name type="common">Red flour beetle</name>
    <dbReference type="NCBI Taxonomy" id="7070"/>
    <lineage>
        <taxon>Eukaryota</taxon>
        <taxon>Metazoa</taxon>
        <taxon>Ecdysozoa</taxon>
        <taxon>Arthropoda</taxon>
        <taxon>Hexapoda</taxon>
        <taxon>Insecta</taxon>
        <taxon>Pterygota</taxon>
        <taxon>Neoptera</taxon>
        <taxon>Endopterygota</taxon>
        <taxon>Coleoptera</taxon>
        <taxon>Polyphaga</taxon>
        <taxon>Cucujiformia</taxon>
        <taxon>Tenebrionidae</taxon>
        <taxon>Tenebrionidae incertae sedis</taxon>
        <taxon>Tribolium</taxon>
    </lineage>
</organism>
<protein>
    <submittedName>
        <fullName evidence="3">Uncharacterized protein</fullName>
    </submittedName>
</protein>
<dbReference type="eggNOG" id="ENOG502SA29">
    <property type="taxonomic scope" value="Eukaryota"/>
</dbReference>
<sequence>MSFGTEEYYKRFIELQEKLRKSEEERLKLEMKFNEMVQVTREEEQMHYRKLRAQYKRFLEEDRRRQDRNERILRSLERIESRVAMLVAKTERFKLLRQQYQNFLDRIYRTKQAKIEDVKPKEVEKPKTDDILQSYIQNLSSKKLREMLRKEEDETFDSGHPFEGDYRPNYANSIADDIMSSIYSKPSKQHPREFNNNNIWGAKMRAKSSTEDGSDIDEIPYNSGVSEAVKNFVRMGKRDSLVEQPTKIDHSLPRIEKEAEETDQNIKIEEKLNTVDLIEPQNNFESLRNKRDVSKVESTLQPEQQVQQQIDEVDSKVSTQVQPEQTKEGIEEKQQVQVAVDESGQQNVERYTDQVQHYNLEQKHVDQGQFEQQSTEQTQFIQQHVDQGEFEQQQYTDQGQFEQQHYANNSNPKTEQQYEKIEEPILPTQQYDDQAQFVQQFNKTEQPVQEQHFESEQPIPSQQFDDQGQYDENGQLIQEQQYDGEPQIPTQQYDDQGQFVQQYDTSEQQLYDQSGQQYDENGQPVQQITEQGQFVQQYDESGQHIQQYDEQYGQQYDQHGQYLQQYDETGQPIQQYDESGQPLQQYDESGQPIQQYDGTGQSIQQYDEQPVQQYDESGQPIQQYDENGQPIQQYDETGQAIQQYGENGQPIQQYDETGQYGQHYDENGQPTQQFDDNGQPIQQYDENAQYYGDQSNVQYDENGQMIQHYDQPYDGVVEHQNEVEGDDQSVPAPSEPKKSNILELLDTDTESMKQESKVSHDSDFDFSNE</sequence>
<feature type="region of interest" description="Disordered" evidence="2">
    <location>
        <begin position="660"/>
        <end position="769"/>
    </location>
</feature>
<proteinExistence type="predicted"/>
<dbReference type="PhylomeDB" id="D6WQE6"/>
<reference evidence="3 4" key="2">
    <citation type="journal article" date="2010" name="Nucleic Acids Res.">
        <title>BeetleBase in 2010: revisions to provide comprehensive genomic information for Tribolium castaneum.</title>
        <authorList>
            <person name="Kim H.S."/>
            <person name="Murphy T."/>
            <person name="Xia J."/>
            <person name="Caragea D."/>
            <person name="Park Y."/>
            <person name="Beeman R.W."/>
            <person name="Lorenzen M.D."/>
            <person name="Butcher S."/>
            <person name="Manak J.R."/>
            <person name="Brown S.J."/>
        </authorList>
    </citation>
    <scope>GENOME REANNOTATION</scope>
    <source>
        <strain evidence="3 4">Georgia GA2</strain>
    </source>
</reference>
<name>D6WQE6_TRICA</name>
<evidence type="ECO:0000313" key="3">
    <source>
        <dbReference type="EMBL" id="EFA06083.1"/>
    </source>
</evidence>
<evidence type="ECO:0000256" key="1">
    <source>
        <dbReference type="SAM" id="Coils"/>
    </source>
</evidence>
<gene>
    <name evidence="3" type="primary">AUGUSTUS-3.0.2_08920</name>
    <name evidence="3" type="ORF">TcasGA2_TC008920</name>
</gene>
<feature type="region of interest" description="Disordered" evidence="2">
    <location>
        <begin position="445"/>
        <end position="468"/>
    </location>
</feature>
<dbReference type="HOGENOM" id="CLU_363435_0_0_1"/>
<dbReference type="Proteomes" id="UP000007266">
    <property type="component" value="Linkage group 7"/>
</dbReference>
<dbReference type="OrthoDB" id="8015657at2759"/>
<reference evidence="3 4" key="1">
    <citation type="journal article" date="2008" name="Nature">
        <title>The genome of the model beetle and pest Tribolium castaneum.</title>
        <authorList>
            <consortium name="Tribolium Genome Sequencing Consortium"/>
            <person name="Richards S."/>
            <person name="Gibbs R.A."/>
            <person name="Weinstock G.M."/>
            <person name="Brown S.J."/>
            <person name="Denell R."/>
            <person name="Beeman R.W."/>
            <person name="Gibbs R."/>
            <person name="Beeman R.W."/>
            <person name="Brown S.J."/>
            <person name="Bucher G."/>
            <person name="Friedrich M."/>
            <person name="Grimmelikhuijzen C.J."/>
            <person name="Klingler M."/>
            <person name="Lorenzen M."/>
            <person name="Richards S."/>
            <person name="Roth S."/>
            <person name="Schroder R."/>
            <person name="Tautz D."/>
            <person name="Zdobnov E.M."/>
            <person name="Muzny D."/>
            <person name="Gibbs R.A."/>
            <person name="Weinstock G.M."/>
            <person name="Attaway T."/>
            <person name="Bell S."/>
            <person name="Buhay C.J."/>
            <person name="Chandrabose M.N."/>
            <person name="Chavez D."/>
            <person name="Clerk-Blankenburg K.P."/>
            <person name="Cree A."/>
            <person name="Dao M."/>
            <person name="Davis C."/>
            <person name="Chacko J."/>
            <person name="Dinh H."/>
            <person name="Dugan-Rocha S."/>
            <person name="Fowler G."/>
            <person name="Garner T.T."/>
            <person name="Garnes J."/>
            <person name="Gnirke A."/>
            <person name="Hawes A."/>
            <person name="Hernandez J."/>
            <person name="Hines S."/>
            <person name="Holder M."/>
            <person name="Hume J."/>
            <person name="Jhangiani S.N."/>
            <person name="Joshi V."/>
            <person name="Khan Z.M."/>
            <person name="Jackson L."/>
            <person name="Kovar C."/>
            <person name="Kowis A."/>
            <person name="Lee S."/>
            <person name="Lewis L.R."/>
            <person name="Margolis J."/>
            <person name="Morgan M."/>
            <person name="Nazareth L.V."/>
            <person name="Nguyen N."/>
            <person name="Okwuonu G."/>
            <person name="Parker D."/>
            <person name="Richards S."/>
            <person name="Ruiz S.J."/>
            <person name="Santibanez J."/>
            <person name="Savard J."/>
            <person name="Scherer S.E."/>
            <person name="Schneider B."/>
            <person name="Sodergren E."/>
            <person name="Tautz D."/>
            <person name="Vattahil S."/>
            <person name="Villasana D."/>
            <person name="White C.S."/>
            <person name="Wright R."/>
            <person name="Park Y."/>
            <person name="Beeman R.W."/>
            <person name="Lord J."/>
            <person name="Oppert B."/>
            <person name="Lorenzen M."/>
            <person name="Brown S."/>
            <person name="Wang L."/>
            <person name="Savard J."/>
            <person name="Tautz D."/>
            <person name="Richards S."/>
            <person name="Weinstock G."/>
            <person name="Gibbs R.A."/>
            <person name="Liu Y."/>
            <person name="Worley K."/>
            <person name="Weinstock G."/>
            <person name="Elsik C.G."/>
            <person name="Reese J.T."/>
            <person name="Elhaik E."/>
            <person name="Landan G."/>
            <person name="Graur D."/>
            <person name="Arensburger P."/>
            <person name="Atkinson P."/>
            <person name="Beeman R.W."/>
            <person name="Beidler J."/>
            <person name="Brown S.J."/>
            <person name="Demuth J.P."/>
            <person name="Drury D.W."/>
            <person name="Du Y.Z."/>
            <person name="Fujiwara H."/>
            <person name="Lorenzen M."/>
            <person name="Maselli V."/>
            <person name="Osanai M."/>
            <person name="Park Y."/>
            <person name="Robertson H.M."/>
            <person name="Tu Z."/>
            <person name="Wang J.J."/>
            <person name="Wang S."/>
            <person name="Richards S."/>
            <person name="Song H."/>
            <person name="Zhang L."/>
            <person name="Sodergren E."/>
            <person name="Werner D."/>
            <person name="Stanke M."/>
            <person name="Morgenstern B."/>
            <person name="Solovyev V."/>
            <person name="Kosarev P."/>
            <person name="Brown G."/>
            <person name="Chen H.C."/>
            <person name="Ermolaeva O."/>
            <person name="Hlavina W."/>
            <person name="Kapustin Y."/>
            <person name="Kiryutin B."/>
            <person name="Kitts P."/>
            <person name="Maglott D."/>
            <person name="Pruitt K."/>
            <person name="Sapojnikov V."/>
            <person name="Souvorov A."/>
            <person name="Mackey A.J."/>
            <person name="Waterhouse R.M."/>
            <person name="Wyder S."/>
            <person name="Zdobnov E.M."/>
            <person name="Zdobnov E.M."/>
            <person name="Wyder S."/>
            <person name="Kriventseva E.V."/>
            <person name="Kadowaki T."/>
            <person name="Bork P."/>
            <person name="Aranda M."/>
            <person name="Bao R."/>
            <person name="Beermann A."/>
            <person name="Berns N."/>
            <person name="Bolognesi R."/>
            <person name="Bonneton F."/>
            <person name="Bopp D."/>
            <person name="Brown S.J."/>
            <person name="Bucher G."/>
            <person name="Butts T."/>
            <person name="Chaumot A."/>
            <person name="Denell R.E."/>
            <person name="Ferrier D.E."/>
            <person name="Friedrich M."/>
            <person name="Gordon C.M."/>
            <person name="Jindra M."/>
            <person name="Klingler M."/>
            <person name="Lan Q."/>
            <person name="Lattorff H.M."/>
            <person name="Laudet V."/>
            <person name="von Levetsow C."/>
            <person name="Liu Z."/>
            <person name="Lutz R."/>
            <person name="Lynch J.A."/>
            <person name="da Fonseca R.N."/>
            <person name="Posnien N."/>
            <person name="Reuter R."/>
            <person name="Roth S."/>
            <person name="Savard J."/>
            <person name="Schinko J.B."/>
            <person name="Schmitt C."/>
            <person name="Schoppmeier M."/>
            <person name="Schroder R."/>
            <person name="Shippy T.D."/>
            <person name="Simonnet F."/>
            <person name="Marques-Souza H."/>
            <person name="Tautz D."/>
            <person name="Tomoyasu Y."/>
            <person name="Trauner J."/>
            <person name="Van der Zee M."/>
            <person name="Vervoort M."/>
            <person name="Wittkopp N."/>
            <person name="Wimmer E.A."/>
            <person name="Yang X."/>
            <person name="Jones A.K."/>
            <person name="Sattelle D.B."/>
            <person name="Ebert P.R."/>
            <person name="Nelson D."/>
            <person name="Scott J.G."/>
            <person name="Beeman R.W."/>
            <person name="Muthukrishnan S."/>
            <person name="Kramer K.J."/>
            <person name="Arakane Y."/>
            <person name="Beeman R.W."/>
            <person name="Zhu Q."/>
            <person name="Hogenkamp D."/>
            <person name="Dixit R."/>
            <person name="Oppert B."/>
            <person name="Jiang H."/>
            <person name="Zou Z."/>
            <person name="Marshall J."/>
            <person name="Elpidina E."/>
            <person name="Vinokurov K."/>
            <person name="Oppert C."/>
            <person name="Zou Z."/>
            <person name="Evans J."/>
            <person name="Lu Z."/>
            <person name="Zhao P."/>
            <person name="Sumathipala N."/>
            <person name="Altincicek B."/>
            <person name="Vilcinskas A."/>
            <person name="Williams M."/>
            <person name="Hultmark D."/>
            <person name="Hetru C."/>
            <person name="Jiang H."/>
            <person name="Grimmelikhuijzen C.J."/>
            <person name="Hauser F."/>
            <person name="Cazzamali G."/>
            <person name="Williamson M."/>
            <person name="Park Y."/>
            <person name="Li B."/>
            <person name="Tanaka Y."/>
            <person name="Predel R."/>
            <person name="Neupert S."/>
            <person name="Schachtner J."/>
            <person name="Verleyen P."/>
            <person name="Raible F."/>
            <person name="Bork P."/>
            <person name="Friedrich M."/>
            <person name="Walden K.K."/>
            <person name="Robertson H.M."/>
            <person name="Angeli S."/>
            <person name="Foret S."/>
            <person name="Bucher G."/>
            <person name="Schuetz S."/>
            <person name="Maleszka R."/>
            <person name="Wimmer E.A."/>
            <person name="Beeman R.W."/>
            <person name="Lorenzen M."/>
            <person name="Tomoyasu Y."/>
            <person name="Miller S.C."/>
            <person name="Grossmann D."/>
            <person name="Bucher G."/>
        </authorList>
    </citation>
    <scope>NUCLEOTIDE SEQUENCE [LARGE SCALE GENOMIC DNA]</scope>
    <source>
        <strain evidence="3 4">Georgia GA2</strain>
    </source>
</reference>
<accession>D6WQE6</accession>
<dbReference type="AlphaFoldDB" id="D6WQE6"/>
<feature type="compositionally biased region" description="Polar residues" evidence="2">
    <location>
        <begin position="458"/>
        <end position="468"/>
    </location>
</feature>
<evidence type="ECO:0000313" key="4">
    <source>
        <dbReference type="Proteomes" id="UP000007266"/>
    </source>
</evidence>
<keyword evidence="1" id="KW-0175">Coiled coil</keyword>
<feature type="compositionally biased region" description="Basic and acidic residues" evidence="2">
    <location>
        <begin position="750"/>
        <end position="763"/>
    </location>
</feature>
<dbReference type="InParanoid" id="D6WQE6"/>
<dbReference type="Gene3D" id="2.180.10.10">
    <property type="entry name" value="RHS repeat-associated core"/>
    <property type="match status" value="1"/>
</dbReference>
<dbReference type="KEGG" id="tca:103313680"/>
<dbReference type="OMA" id="PIQQYDE"/>
<evidence type="ECO:0000256" key="2">
    <source>
        <dbReference type="SAM" id="MobiDB-lite"/>
    </source>
</evidence>
<dbReference type="STRING" id="7070.D6WQE6"/>
<feature type="compositionally biased region" description="Polar residues" evidence="2">
    <location>
        <begin position="668"/>
        <end position="705"/>
    </location>
</feature>